<feature type="region of interest" description="Domain I" evidence="6">
    <location>
        <begin position="1"/>
        <end position="64"/>
    </location>
</feature>
<dbReference type="Pfam" id="PF07499">
    <property type="entry name" value="RuvA_C"/>
    <property type="match status" value="1"/>
</dbReference>
<dbReference type="OrthoDB" id="5293449at2"/>
<dbReference type="GO" id="GO:0006310">
    <property type="term" value="P:DNA recombination"/>
    <property type="evidence" value="ECO:0007669"/>
    <property type="project" value="UniProtKB-UniRule"/>
</dbReference>
<evidence type="ECO:0000256" key="5">
    <source>
        <dbReference type="ARBA" id="ARBA00023204"/>
    </source>
</evidence>
<dbReference type="Gene3D" id="1.10.8.10">
    <property type="entry name" value="DNA helicase RuvA subunit, C-terminal domain"/>
    <property type="match status" value="1"/>
</dbReference>
<dbReference type="InterPro" id="IPR036267">
    <property type="entry name" value="RuvA_C_sf"/>
</dbReference>
<keyword evidence="3 6" id="KW-0238">DNA-binding</keyword>
<protein>
    <recommendedName>
        <fullName evidence="6">Holliday junction branch migration complex subunit RuvA</fullName>
    </recommendedName>
</protein>
<dbReference type="GO" id="GO:0000400">
    <property type="term" value="F:four-way junction DNA binding"/>
    <property type="evidence" value="ECO:0007669"/>
    <property type="project" value="UniProtKB-UniRule"/>
</dbReference>
<gene>
    <name evidence="6" type="primary">ruvA</name>
    <name evidence="8" type="ORF">TVD_10000</name>
</gene>
<name>A0A0G3G5Q4_9GAMM</name>
<dbReference type="GO" id="GO:0048476">
    <property type="term" value="C:Holliday junction resolvase complex"/>
    <property type="evidence" value="ECO:0007669"/>
    <property type="project" value="UniProtKB-UniRule"/>
</dbReference>
<dbReference type="SUPFAM" id="SSF50249">
    <property type="entry name" value="Nucleic acid-binding proteins"/>
    <property type="match status" value="1"/>
</dbReference>
<keyword evidence="5 6" id="KW-0234">DNA repair</keyword>
<sequence>MIARLEGRLISREVNGVVIDAGGVGYEVDVPLSTLAALPEPGETVVLATHLVVREDAHQLFGFLNKRDRDLFRRLIRVNGIGAKLALAMLSTYAGDELAGLISGGDVTGLAKVPGIGKRTAERIVLELGERLAEMGFVGAPAGGAGGSEPTPAAAMEAEAVAALESLGYQRASAEKMVAAVRDQADSVETLVRLALRATVKR</sequence>
<dbReference type="Gene3D" id="1.10.150.20">
    <property type="entry name" value="5' to 3' exonuclease, C-terminal subdomain"/>
    <property type="match status" value="1"/>
</dbReference>
<dbReference type="SUPFAM" id="SSF46929">
    <property type="entry name" value="DNA helicase RuvA subunit, C-terminal domain"/>
    <property type="match status" value="1"/>
</dbReference>
<dbReference type="NCBIfam" id="TIGR00084">
    <property type="entry name" value="ruvA"/>
    <property type="match status" value="1"/>
</dbReference>
<proteinExistence type="inferred from homology"/>
<evidence type="ECO:0000256" key="4">
    <source>
        <dbReference type="ARBA" id="ARBA00023172"/>
    </source>
</evidence>
<dbReference type="CDD" id="cd14332">
    <property type="entry name" value="UBA_RuvA_C"/>
    <property type="match status" value="1"/>
</dbReference>
<evidence type="ECO:0000259" key="7">
    <source>
        <dbReference type="SMART" id="SM00278"/>
    </source>
</evidence>
<dbReference type="EMBL" id="CP011367">
    <property type="protein sequence ID" value="AKJ95669.1"/>
    <property type="molecule type" value="Genomic_DNA"/>
</dbReference>
<comment type="domain">
    <text evidence="6">Has three domains with a flexible linker between the domains II and III and assumes an 'L' shape. Domain III is highly mobile and contacts RuvB.</text>
</comment>
<dbReference type="Pfam" id="PF14520">
    <property type="entry name" value="HHH_5"/>
    <property type="match status" value="1"/>
</dbReference>
<evidence type="ECO:0000256" key="1">
    <source>
        <dbReference type="ARBA" id="ARBA00022490"/>
    </source>
</evidence>
<dbReference type="Pfam" id="PF01330">
    <property type="entry name" value="RuvA_N"/>
    <property type="match status" value="1"/>
</dbReference>
<keyword evidence="8" id="KW-0547">Nucleotide-binding</keyword>
<dbReference type="InterPro" id="IPR012340">
    <property type="entry name" value="NA-bd_OB-fold"/>
</dbReference>
<dbReference type="RefSeq" id="WP_047251530.1">
    <property type="nucleotide sequence ID" value="NZ_CP011367.1"/>
</dbReference>
<comment type="caution">
    <text evidence="6">Lacks conserved residue(s) required for the propagation of feature annotation.</text>
</comment>
<keyword evidence="9" id="KW-1185">Reference proteome</keyword>
<keyword evidence="4 6" id="KW-0233">DNA recombination</keyword>
<dbReference type="STRING" id="106634.TVD_10000"/>
<dbReference type="InterPro" id="IPR000085">
    <property type="entry name" value="RuvA"/>
</dbReference>
<evidence type="ECO:0000256" key="2">
    <source>
        <dbReference type="ARBA" id="ARBA00022763"/>
    </source>
</evidence>
<feature type="region of interest" description="Domain III" evidence="6">
    <location>
        <begin position="151"/>
        <end position="202"/>
    </location>
</feature>
<evidence type="ECO:0000256" key="6">
    <source>
        <dbReference type="HAMAP-Rule" id="MF_00031"/>
    </source>
</evidence>
<feature type="domain" description="Helix-hairpin-helix DNA-binding motif class 1" evidence="7">
    <location>
        <begin position="73"/>
        <end position="92"/>
    </location>
</feature>
<keyword evidence="1 6" id="KW-0963">Cytoplasm</keyword>
<organism evidence="8 9">
    <name type="scientific">Thioalkalivibrio versutus</name>
    <dbReference type="NCBI Taxonomy" id="106634"/>
    <lineage>
        <taxon>Bacteria</taxon>
        <taxon>Pseudomonadati</taxon>
        <taxon>Pseudomonadota</taxon>
        <taxon>Gammaproteobacteria</taxon>
        <taxon>Chromatiales</taxon>
        <taxon>Ectothiorhodospiraceae</taxon>
        <taxon>Thioalkalivibrio</taxon>
    </lineage>
</organism>
<comment type="function">
    <text evidence="6">The RuvA-RuvB-RuvC complex processes Holliday junction (HJ) DNA during genetic recombination and DNA repair, while the RuvA-RuvB complex plays an important role in the rescue of blocked DNA replication forks via replication fork reversal (RFR). RuvA specifically binds to HJ cruciform DNA, conferring on it an open structure. The RuvB hexamer acts as an ATP-dependent pump, pulling dsDNA into and through the RuvAB complex. HJ branch migration allows RuvC to scan DNA until it finds its consensus sequence, where it cleaves and resolves the cruciform DNA.</text>
</comment>
<dbReference type="GO" id="GO:0005737">
    <property type="term" value="C:cytoplasm"/>
    <property type="evidence" value="ECO:0007669"/>
    <property type="project" value="UniProtKB-SubCell"/>
</dbReference>
<dbReference type="InterPro" id="IPR003583">
    <property type="entry name" value="Hlx-hairpin-Hlx_DNA-bd_motif"/>
</dbReference>
<dbReference type="InterPro" id="IPR011114">
    <property type="entry name" value="RuvA_C"/>
</dbReference>
<evidence type="ECO:0000256" key="3">
    <source>
        <dbReference type="ARBA" id="ARBA00023125"/>
    </source>
</evidence>
<dbReference type="GO" id="GO:0009378">
    <property type="term" value="F:four-way junction helicase activity"/>
    <property type="evidence" value="ECO:0007669"/>
    <property type="project" value="InterPro"/>
</dbReference>
<dbReference type="InterPro" id="IPR010994">
    <property type="entry name" value="RuvA_2-like"/>
</dbReference>
<keyword evidence="8" id="KW-0378">Hydrolase</keyword>
<dbReference type="GO" id="GO:0006281">
    <property type="term" value="P:DNA repair"/>
    <property type="evidence" value="ECO:0007669"/>
    <property type="project" value="UniProtKB-UniRule"/>
</dbReference>
<comment type="subunit">
    <text evidence="6">Homotetramer. Forms an RuvA(8)-RuvB(12)-Holliday junction (HJ) complex. HJ DNA is sandwiched between 2 RuvA tetramers; dsDNA enters through RuvA and exits via RuvB. An RuvB hexamer assembles on each DNA strand where it exits the tetramer. Each RuvB hexamer is contacted by two RuvA subunits (via domain III) on 2 adjacent RuvB subunits; this complex drives branch migration. In the full resolvosome a probable DNA-RuvA(4)-RuvB(12)-RuvC(2) complex forms which resolves the HJ.</text>
</comment>
<dbReference type="Proteomes" id="UP000064201">
    <property type="component" value="Chromosome"/>
</dbReference>
<keyword evidence="8" id="KW-0067">ATP-binding</keyword>
<comment type="subcellular location">
    <subcellularLocation>
        <location evidence="6">Cytoplasm</location>
    </subcellularLocation>
</comment>
<dbReference type="GO" id="GO:0009379">
    <property type="term" value="C:Holliday junction helicase complex"/>
    <property type="evidence" value="ECO:0007669"/>
    <property type="project" value="InterPro"/>
</dbReference>
<evidence type="ECO:0000313" key="8">
    <source>
        <dbReference type="EMBL" id="AKJ95669.1"/>
    </source>
</evidence>
<dbReference type="SUPFAM" id="SSF47781">
    <property type="entry name" value="RuvA domain 2-like"/>
    <property type="match status" value="1"/>
</dbReference>
<dbReference type="PATRIC" id="fig|106634.4.peg.2049"/>
<reference evidence="8 9" key="1">
    <citation type="submission" date="2015-04" db="EMBL/GenBank/DDBJ databases">
        <title>Complete Sequence for the Genome of the Thioalkalivibrio versutus D301.</title>
        <authorList>
            <person name="Mu T."/>
            <person name="Zhou J."/>
            <person name="Xu X."/>
        </authorList>
    </citation>
    <scope>NUCLEOTIDE SEQUENCE [LARGE SCALE GENOMIC DNA]</scope>
    <source>
        <strain evidence="8 9">D301</strain>
    </source>
</reference>
<evidence type="ECO:0000313" key="9">
    <source>
        <dbReference type="Proteomes" id="UP000064201"/>
    </source>
</evidence>
<dbReference type="HAMAP" id="MF_00031">
    <property type="entry name" value="DNA_HJ_migration_RuvA"/>
    <property type="match status" value="1"/>
</dbReference>
<dbReference type="AlphaFoldDB" id="A0A0G3G5Q4"/>
<dbReference type="Gene3D" id="2.40.50.140">
    <property type="entry name" value="Nucleic acid-binding proteins"/>
    <property type="match status" value="1"/>
</dbReference>
<keyword evidence="8" id="KW-0347">Helicase</keyword>
<keyword evidence="2 6" id="KW-0227">DNA damage</keyword>
<dbReference type="SMART" id="SM00278">
    <property type="entry name" value="HhH1"/>
    <property type="match status" value="2"/>
</dbReference>
<dbReference type="KEGG" id="tvr:TVD_10000"/>
<comment type="similarity">
    <text evidence="6">Belongs to the RuvA family.</text>
</comment>
<feature type="domain" description="Helix-hairpin-helix DNA-binding motif class 1" evidence="7">
    <location>
        <begin position="108"/>
        <end position="127"/>
    </location>
</feature>
<dbReference type="GO" id="GO:0005524">
    <property type="term" value="F:ATP binding"/>
    <property type="evidence" value="ECO:0007669"/>
    <property type="project" value="InterPro"/>
</dbReference>
<accession>A0A0G3G5Q4</accession>
<dbReference type="InterPro" id="IPR013849">
    <property type="entry name" value="DNA_helicase_Holl-junc_RuvA_I"/>
</dbReference>